<protein>
    <submittedName>
        <fullName evidence="1">Uncharacterized protein</fullName>
    </submittedName>
</protein>
<name>A0AAQ3P3X8_VIGMU</name>
<evidence type="ECO:0000313" key="1">
    <source>
        <dbReference type="EMBL" id="WVZ21140.1"/>
    </source>
</evidence>
<keyword evidence="2" id="KW-1185">Reference proteome</keyword>
<reference evidence="1 2" key="1">
    <citation type="journal article" date="2023" name="Life. Sci Alliance">
        <title>Evolutionary insights into 3D genome organization and epigenetic landscape of Vigna mungo.</title>
        <authorList>
            <person name="Junaid A."/>
            <person name="Singh B."/>
            <person name="Bhatia S."/>
        </authorList>
    </citation>
    <scope>NUCLEOTIDE SEQUENCE [LARGE SCALE GENOMIC DNA]</scope>
    <source>
        <strain evidence="1">Urdbean</strain>
    </source>
</reference>
<dbReference type="Proteomes" id="UP001374535">
    <property type="component" value="Chromosome 2"/>
</dbReference>
<gene>
    <name evidence="1" type="ORF">V8G54_008462</name>
</gene>
<accession>A0AAQ3P3X8</accession>
<proteinExistence type="predicted"/>
<dbReference type="AlphaFoldDB" id="A0AAQ3P3X8"/>
<feature type="non-terminal residue" evidence="1">
    <location>
        <position position="1"/>
    </location>
</feature>
<evidence type="ECO:0000313" key="2">
    <source>
        <dbReference type="Proteomes" id="UP001374535"/>
    </source>
</evidence>
<dbReference type="EMBL" id="CP144699">
    <property type="protein sequence ID" value="WVZ21140.1"/>
    <property type="molecule type" value="Genomic_DNA"/>
</dbReference>
<sequence length="125" mass="13579">GFLPRTRKKKVVPFFFLPSRSRGFLLFKKKGVLLLTSAVLHLHGRSKSLLATSPMLEAPLPPTMFLPSGAATLGLWPPPRPRPPNRHTTPLPTLIVTSLSVILVVAEGITGEGQNALHYANPELS</sequence>
<organism evidence="1 2">
    <name type="scientific">Vigna mungo</name>
    <name type="common">Black gram</name>
    <name type="synonym">Phaseolus mungo</name>
    <dbReference type="NCBI Taxonomy" id="3915"/>
    <lineage>
        <taxon>Eukaryota</taxon>
        <taxon>Viridiplantae</taxon>
        <taxon>Streptophyta</taxon>
        <taxon>Embryophyta</taxon>
        <taxon>Tracheophyta</taxon>
        <taxon>Spermatophyta</taxon>
        <taxon>Magnoliopsida</taxon>
        <taxon>eudicotyledons</taxon>
        <taxon>Gunneridae</taxon>
        <taxon>Pentapetalae</taxon>
        <taxon>rosids</taxon>
        <taxon>fabids</taxon>
        <taxon>Fabales</taxon>
        <taxon>Fabaceae</taxon>
        <taxon>Papilionoideae</taxon>
        <taxon>50 kb inversion clade</taxon>
        <taxon>NPAAA clade</taxon>
        <taxon>indigoferoid/millettioid clade</taxon>
        <taxon>Phaseoleae</taxon>
        <taxon>Vigna</taxon>
    </lineage>
</organism>